<evidence type="ECO:0000313" key="3">
    <source>
        <dbReference type="EMBL" id="PWN59238.1"/>
    </source>
</evidence>
<dbReference type="RefSeq" id="WP_109738884.1">
    <property type="nucleotide sequence ID" value="NZ_PPEG02000008.1"/>
</dbReference>
<dbReference type="PANTHER" id="PTHR32305:SF15">
    <property type="entry name" value="PROTEIN RHSA-RELATED"/>
    <property type="match status" value="1"/>
</dbReference>
<evidence type="ECO:0000313" key="4">
    <source>
        <dbReference type="Proteomes" id="UP000236413"/>
    </source>
</evidence>
<reference evidence="3 4" key="1">
    <citation type="submission" date="2018-04" db="EMBL/GenBank/DDBJ databases">
        <title>Chryseobacterium oncorhynchi 701B-08T from rainbow trout, and Chryseobacterium viscerum 687B-08T from diseased fish.</title>
        <authorList>
            <person name="Jeong J.-J."/>
            <person name="Lee Y.J."/>
            <person name="Pathiraja D."/>
            <person name="Park B."/>
            <person name="Choi I.-G."/>
            <person name="Kim K.D."/>
        </authorList>
    </citation>
    <scope>NUCLEOTIDE SEQUENCE [LARGE SCALE GENOMIC DNA]</scope>
    <source>
        <strain evidence="3 4">687B-08</strain>
    </source>
</reference>
<feature type="compositionally biased region" description="Basic and acidic residues" evidence="1">
    <location>
        <begin position="1102"/>
        <end position="1111"/>
    </location>
</feature>
<dbReference type="NCBIfam" id="TIGR03696">
    <property type="entry name" value="Rhs_assc_core"/>
    <property type="match status" value="1"/>
</dbReference>
<feature type="region of interest" description="Disordered" evidence="1">
    <location>
        <begin position="1102"/>
        <end position="1149"/>
    </location>
</feature>
<evidence type="ECO:0000259" key="2">
    <source>
        <dbReference type="Pfam" id="PF20041"/>
    </source>
</evidence>
<dbReference type="InterPro" id="IPR022385">
    <property type="entry name" value="Rhs_assc_core"/>
</dbReference>
<dbReference type="EMBL" id="PPEG02000008">
    <property type="protein sequence ID" value="PWN59238.1"/>
    <property type="molecule type" value="Genomic_DNA"/>
</dbReference>
<proteinExistence type="predicted"/>
<comment type="caution">
    <text evidence="3">The sequence shown here is derived from an EMBL/GenBank/DDBJ whole genome shotgun (WGS) entry which is preliminary data.</text>
</comment>
<feature type="compositionally biased region" description="Basic and acidic residues" evidence="1">
    <location>
        <begin position="1120"/>
        <end position="1141"/>
    </location>
</feature>
<organism evidence="3 4">
    <name type="scientific">Chryseobacterium viscerum</name>
    <dbReference type="NCBI Taxonomy" id="1037377"/>
    <lineage>
        <taxon>Bacteria</taxon>
        <taxon>Pseudomonadati</taxon>
        <taxon>Bacteroidota</taxon>
        <taxon>Flavobacteriia</taxon>
        <taxon>Flavobacteriales</taxon>
        <taxon>Weeksellaceae</taxon>
        <taxon>Chryseobacterium group</taxon>
        <taxon>Chryseobacterium</taxon>
    </lineage>
</organism>
<feature type="domain" description="DUF6443" evidence="2">
    <location>
        <begin position="30"/>
        <end position="149"/>
    </location>
</feature>
<dbReference type="InterPro" id="IPR045619">
    <property type="entry name" value="DUF6443"/>
</dbReference>
<dbReference type="Gene3D" id="2.180.10.10">
    <property type="entry name" value="RHS repeat-associated core"/>
    <property type="match status" value="1"/>
</dbReference>
<name>A0A316WJ93_9FLAO</name>
<dbReference type="Proteomes" id="UP000236413">
    <property type="component" value="Unassembled WGS sequence"/>
</dbReference>
<dbReference type="AlphaFoldDB" id="A0A316WJ93"/>
<dbReference type="PANTHER" id="PTHR32305">
    <property type="match status" value="1"/>
</dbReference>
<dbReference type="Pfam" id="PF20041">
    <property type="entry name" value="DUF6443"/>
    <property type="match status" value="1"/>
</dbReference>
<evidence type="ECO:0000256" key="1">
    <source>
        <dbReference type="SAM" id="MobiDB-lite"/>
    </source>
</evidence>
<sequence>MKKIIIPIGILIMGTAKSQLSQLPNTENYVQTKTYLDYNGASATKSSETVQYLDGLGRPKQIINIKASPLGKDVVVPIVYDQFGRQIKDYLPIPQSGTSNGTLVSDPFSNVSSTPYGTEKIYTEKIIENSPLDRVLEQKQVGNDWNTKPVKFGYDVNTTGDKVRKFGAPTTLANGITTSTISNDGIYGDFQLYKNTVADEDENKTIEFKNSRGQVVLVRKVISATENADTYYVYNKYDQLAFVIPPLLSQLASWGTPEHDALAYQYRYDGRNRLVGKKLPGKGWEFMVYDKQDKLVATQDAELNTKGQWLFTKYDELGRVAYTGISTGGTRAEEQTKAETFGFNNVNRTGTVGLSGQGMDVYYGNRDFAYPQGSSIVSLLSVNYYDTYPGYNFNPALPANTTDMTVLTDTSSADGRSTKGLPLMSVVKNIEDDNWTKNYTYYDNKGKAIGSHSINHLGGFTRTESKLDFAGLSKQTITRHKRLDSDTERVITETFDYDDQNRLLVHKHQIDSNPVEYLTQNKYNEISQLEFKKVGGIAAASPLQQIDYKYNIRGWLTQINDPANLGSDLFGYKINYNKVEGLEIPNGDYPNQKVKPKYNGNIAEVSWKTLTEDNEPLKRYGYAYDPLNRLTAGFYQKDTNPYAKEYNELLAYDVNGNILNLVRTEGLLPGANTTLMIDNLKYDYVGNKLVKVTELQQNPSGYPYSSTPNIIGYDNDTGDGNGNMISHLDKGISSIQYNYLNLPKEITQNTNITQYTYRADGVKVKKLFGDLETNYLDGFQYKSTRPSEMYGVIDPNETPEVILRIVPTTEGYYDALLDQYIYNFTDHLGNVRLSYTDTNKDGIIQPRQYLSRVCDRPRHGSSPICFNVWKPGEIVETNNYYPFGLIHNYTETTQNVYQYKYNGKELQETGMYDYGARFYMPDIGRWGVVDPLAEQYRRFSPYSYTVNNPIRFTDPDGMQVSPVQEKMQNTISAEDGEDKYLFKNKKGETVKTVTVDTGDDTPNRLFVQDPNANESTKNRKEFRRGYFVMKMIPSSEYSEEDYQAQLELDSNSQFDLDRNSYIWGDGVEYSDNAWYDRLKESLSDDPVTIDDIETVIERRGSLKWGNEAEHKKGAKNSTKGTHEKGQERKSRDKEGEKKDNPKQMPYRRK</sequence>
<gene>
    <name evidence="3" type="ORF">C1634_018125</name>
</gene>
<dbReference type="InterPro" id="IPR050708">
    <property type="entry name" value="T6SS_VgrG/RHS"/>
</dbReference>
<accession>A0A316WJ93</accession>
<protein>
    <submittedName>
        <fullName evidence="3">Sugar-binding protein</fullName>
    </submittedName>
</protein>